<dbReference type="Gene3D" id="3.90.550.10">
    <property type="entry name" value="Spore Coat Polysaccharide Biosynthesis Protein SpsA, Chain A"/>
    <property type="match status" value="1"/>
</dbReference>
<keyword evidence="3" id="KW-0548">Nucleotidyltransferase</keyword>
<dbReference type="eggNOG" id="COG0836">
    <property type="taxonomic scope" value="Bacteria"/>
</dbReference>
<dbReference type="STRING" id="1280954.HPO_01220"/>
<feature type="domain" description="MannoseP isomerase/GMP-like beta-helix" evidence="2">
    <location>
        <begin position="294"/>
        <end position="347"/>
    </location>
</feature>
<dbReference type="SUPFAM" id="SSF159283">
    <property type="entry name" value="Guanosine diphospho-D-mannose pyrophosphorylase/mannose-6-phosphate isomerase linker domain"/>
    <property type="match status" value="1"/>
</dbReference>
<dbReference type="GO" id="GO:0009298">
    <property type="term" value="P:GDP-mannose biosynthetic process"/>
    <property type="evidence" value="ECO:0007669"/>
    <property type="project" value="TreeGrafter"/>
</dbReference>
<dbReference type="OrthoDB" id="9806359at2"/>
<dbReference type="PATRIC" id="fig|1280954.3.peg.249"/>
<dbReference type="PANTHER" id="PTHR46390:SF1">
    <property type="entry name" value="MANNOSE-1-PHOSPHATE GUANYLYLTRANSFERASE"/>
    <property type="match status" value="1"/>
</dbReference>
<dbReference type="EMBL" id="ARYM01000001">
    <property type="protein sequence ID" value="KDA00607.1"/>
    <property type="molecule type" value="Genomic_DNA"/>
</dbReference>
<dbReference type="InterPro" id="IPR005835">
    <property type="entry name" value="NTP_transferase_dom"/>
</dbReference>
<dbReference type="RefSeq" id="WP_035593439.1">
    <property type="nucleotide sequence ID" value="NZ_ARYM01000001.1"/>
</dbReference>
<protein>
    <submittedName>
        <fullName evidence="3">Mannose-1-phosphate guanylyltransferase</fullName>
    </submittedName>
</protein>
<keyword evidence="4" id="KW-1185">Reference proteome</keyword>
<dbReference type="GO" id="GO:0004475">
    <property type="term" value="F:mannose-1-phosphate guanylyltransferase (GTP) activity"/>
    <property type="evidence" value="ECO:0007669"/>
    <property type="project" value="InterPro"/>
</dbReference>
<reference evidence="3 4" key="1">
    <citation type="journal article" date="2014" name="Antonie Van Leeuwenhoek">
        <title>Hyphomonas beringensis sp. nov. and Hyphomonas chukchiensis sp. nov., isolated from surface seawater of the Bering Sea and Chukchi Sea.</title>
        <authorList>
            <person name="Li C."/>
            <person name="Lai Q."/>
            <person name="Li G."/>
            <person name="Dong C."/>
            <person name="Wang J."/>
            <person name="Liao Y."/>
            <person name="Shao Z."/>
        </authorList>
    </citation>
    <scope>NUCLEOTIDE SEQUENCE [LARGE SCALE GENOMIC DNA]</scope>
    <source>
        <strain evidence="3 4">PS728</strain>
    </source>
</reference>
<dbReference type="Pfam" id="PF22640">
    <property type="entry name" value="ManC_GMP_beta-helix"/>
    <property type="match status" value="1"/>
</dbReference>
<keyword evidence="3" id="KW-0808">Transferase</keyword>
<dbReference type="InterPro" id="IPR054566">
    <property type="entry name" value="ManC/GMP-like_b-helix"/>
</dbReference>
<comment type="caution">
    <text evidence="3">The sequence shown here is derived from an EMBL/GenBank/DDBJ whole genome shotgun (WGS) entry which is preliminary data.</text>
</comment>
<dbReference type="AlphaFoldDB" id="A0A062VLS3"/>
<dbReference type="Pfam" id="PF00483">
    <property type="entry name" value="NTP_transferase"/>
    <property type="match status" value="1"/>
</dbReference>
<dbReference type="Proteomes" id="UP000027100">
    <property type="component" value="Unassembled WGS sequence"/>
</dbReference>
<dbReference type="InterPro" id="IPR051161">
    <property type="entry name" value="Mannose-6P_isomerase_type2"/>
</dbReference>
<dbReference type="InterPro" id="IPR029044">
    <property type="entry name" value="Nucleotide-diphossugar_trans"/>
</dbReference>
<accession>A0A062VLS3</accession>
<evidence type="ECO:0000313" key="4">
    <source>
        <dbReference type="Proteomes" id="UP000027100"/>
    </source>
</evidence>
<name>A0A062VLS3_9PROT</name>
<evidence type="ECO:0000313" key="3">
    <source>
        <dbReference type="EMBL" id="KDA00607.1"/>
    </source>
</evidence>
<sequence length="356" mass="37230">MNIHPVIMCGGAGTRLWPASDKARPKQFHSLVSNKTVFQETVLRFRAPGCAEAFAAPIIIGNAAYADLIEAQLAEIGVVPSAILLEPMGRNTAAVAAMAARLIADRFPGGLGLLVPSDHYIGRPSTFIDAVLEAAATAQAGYITTFGIAASRPETGFGYIQAGAPLSGSVARVAAFKEKPDLATAASYLASGQYSWNAGIFLFDAGTLLAELEAFAPDILDASTQALRAAKTDGARLYLDPGIFATIRSTSIDYAVMEQTRRAAVYAPLDCAWSDIGTWAMIGDVSDRTNSPEPVSISAGECVVHAAEGILVALVGVEDLVVVADGKRVLVASKNSAQDVGKVVQALKDRGLDSYL</sequence>
<organism evidence="3 4">
    <name type="scientific">Hyphomonas polymorpha PS728</name>
    <dbReference type="NCBI Taxonomy" id="1280954"/>
    <lineage>
        <taxon>Bacteria</taxon>
        <taxon>Pseudomonadati</taxon>
        <taxon>Pseudomonadota</taxon>
        <taxon>Alphaproteobacteria</taxon>
        <taxon>Hyphomonadales</taxon>
        <taxon>Hyphomonadaceae</taxon>
        <taxon>Hyphomonas</taxon>
    </lineage>
</organism>
<feature type="domain" description="Nucleotidyl transferase" evidence="1">
    <location>
        <begin position="5"/>
        <end position="287"/>
    </location>
</feature>
<dbReference type="SUPFAM" id="SSF53448">
    <property type="entry name" value="Nucleotide-diphospho-sugar transferases"/>
    <property type="match status" value="1"/>
</dbReference>
<evidence type="ECO:0000259" key="1">
    <source>
        <dbReference type="Pfam" id="PF00483"/>
    </source>
</evidence>
<dbReference type="PANTHER" id="PTHR46390">
    <property type="entry name" value="MANNOSE-1-PHOSPHATE GUANYLYLTRANSFERASE"/>
    <property type="match status" value="1"/>
</dbReference>
<dbReference type="CDD" id="cd02509">
    <property type="entry name" value="GDP-M1P_Guanylyltransferase"/>
    <property type="match status" value="1"/>
</dbReference>
<evidence type="ECO:0000259" key="2">
    <source>
        <dbReference type="Pfam" id="PF22640"/>
    </source>
</evidence>
<gene>
    <name evidence="3" type="ORF">HPO_01220</name>
</gene>
<proteinExistence type="predicted"/>
<dbReference type="InterPro" id="IPR049577">
    <property type="entry name" value="GMPP_N"/>
</dbReference>